<dbReference type="EMBL" id="JAEUBD010001504">
    <property type="protein sequence ID" value="KAH3659603.1"/>
    <property type="molecule type" value="Genomic_DNA"/>
</dbReference>
<reference evidence="1" key="2">
    <citation type="submission" date="2021-01" db="EMBL/GenBank/DDBJ databases">
        <authorList>
            <person name="Schikora-Tamarit M.A."/>
        </authorList>
    </citation>
    <scope>NUCLEOTIDE SEQUENCE</scope>
    <source>
        <strain evidence="1">NCAIM Y.01608</strain>
    </source>
</reference>
<comment type="caution">
    <text evidence="1">The sequence shown here is derived from an EMBL/GenBank/DDBJ whole genome shotgun (WGS) entry which is preliminary data.</text>
</comment>
<gene>
    <name evidence="1" type="ORF">OGATHE_005648</name>
</gene>
<protein>
    <submittedName>
        <fullName evidence="1">Uncharacterized protein</fullName>
    </submittedName>
</protein>
<organism evidence="1 2">
    <name type="scientific">Ogataea polymorpha</name>
    <dbReference type="NCBI Taxonomy" id="460523"/>
    <lineage>
        <taxon>Eukaryota</taxon>
        <taxon>Fungi</taxon>
        <taxon>Dikarya</taxon>
        <taxon>Ascomycota</taxon>
        <taxon>Saccharomycotina</taxon>
        <taxon>Pichiomycetes</taxon>
        <taxon>Pichiales</taxon>
        <taxon>Pichiaceae</taxon>
        <taxon>Ogataea</taxon>
    </lineage>
</organism>
<proteinExistence type="predicted"/>
<evidence type="ECO:0000313" key="2">
    <source>
        <dbReference type="Proteomes" id="UP000788993"/>
    </source>
</evidence>
<evidence type="ECO:0000313" key="1">
    <source>
        <dbReference type="EMBL" id="KAH3659603.1"/>
    </source>
</evidence>
<keyword evidence="2" id="KW-1185">Reference proteome</keyword>
<sequence length="103" mass="11329">MPSFRLVVYSEHTGGIAVELEEVRALEVQLLLFLVKHKLLDTAVGPDAQKDRIHGGVVLWLDITGGEVSVLSDNHLAVILRHLHQRIAHFLGPDVHCGLDVLA</sequence>
<accession>A0A9P8NSE6</accession>
<name>A0A9P8NSE6_9ASCO</name>
<dbReference type="AlphaFoldDB" id="A0A9P8NSE6"/>
<dbReference type="Proteomes" id="UP000788993">
    <property type="component" value="Unassembled WGS sequence"/>
</dbReference>
<reference evidence="1" key="1">
    <citation type="journal article" date="2021" name="Open Biol.">
        <title>Shared evolutionary footprints suggest mitochondrial oxidative damage underlies multiple complex I losses in fungi.</title>
        <authorList>
            <person name="Schikora-Tamarit M.A."/>
            <person name="Marcet-Houben M."/>
            <person name="Nosek J."/>
            <person name="Gabaldon T."/>
        </authorList>
    </citation>
    <scope>NUCLEOTIDE SEQUENCE</scope>
    <source>
        <strain evidence="1">NCAIM Y.01608</strain>
    </source>
</reference>